<reference evidence="1" key="1">
    <citation type="submission" date="2014-05" db="EMBL/GenBank/DDBJ databases">
        <authorList>
            <person name="Chronopoulou M."/>
        </authorList>
    </citation>
    <scope>NUCLEOTIDE SEQUENCE</scope>
    <source>
        <tissue evidence="1">Whole organism</tissue>
    </source>
</reference>
<organism evidence="1">
    <name type="scientific">Lepeophtheirus salmonis</name>
    <name type="common">Salmon louse</name>
    <name type="synonym">Caligus salmonis</name>
    <dbReference type="NCBI Taxonomy" id="72036"/>
    <lineage>
        <taxon>Eukaryota</taxon>
        <taxon>Metazoa</taxon>
        <taxon>Ecdysozoa</taxon>
        <taxon>Arthropoda</taxon>
        <taxon>Crustacea</taxon>
        <taxon>Multicrustacea</taxon>
        <taxon>Hexanauplia</taxon>
        <taxon>Copepoda</taxon>
        <taxon>Siphonostomatoida</taxon>
        <taxon>Caligidae</taxon>
        <taxon>Lepeophtheirus</taxon>
    </lineage>
</organism>
<dbReference type="EMBL" id="HACA01004892">
    <property type="protein sequence ID" value="CDW22253.1"/>
    <property type="molecule type" value="Transcribed_RNA"/>
</dbReference>
<dbReference type="AlphaFoldDB" id="A0A0K2T8B8"/>
<protein>
    <submittedName>
        <fullName evidence="1">Uncharacterized protein</fullName>
    </submittedName>
</protein>
<sequence>MAILIIHDNHPDVVILVYIH</sequence>
<proteinExistence type="predicted"/>
<accession>A0A0K2T8B8</accession>
<evidence type="ECO:0000313" key="1">
    <source>
        <dbReference type="EMBL" id="CDW22253.1"/>
    </source>
</evidence>
<name>A0A0K2T8B8_LEPSM</name>